<organism evidence="2 3">
    <name type="scientific">Evansella caseinilytica</name>
    <dbReference type="NCBI Taxonomy" id="1503961"/>
    <lineage>
        <taxon>Bacteria</taxon>
        <taxon>Bacillati</taxon>
        <taxon>Bacillota</taxon>
        <taxon>Bacilli</taxon>
        <taxon>Bacillales</taxon>
        <taxon>Bacillaceae</taxon>
        <taxon>Evansella</taxon>
    </lineage>
</organism>
<dbReference type="STRING" id="1503961.SAMN05421736_101577"/>
<protein>
    <submittedName>
        <fullName evidence="2">UDP-4-amino-4,6-dideoxy-N-acetyl-beta-L-altrosamine N-acetyltransferase</fullName>
    </submittedName>
</protein>
<dbReference type="InterPro" id="IPR016181">
    <property type="entry name" value="Acyl_CoA_acyltransferase"/>
</dbReference>
<dbReference type="PROSITE" id="PS51186">
    <property type="entry name" value="GNAT"/>
    <property type="match status" value="1"/>
</dbReference>
<feature type="domain" description="N-acetyltransferase" evidence="1">
    <location>
        <begin position="5"/>
        <end position="166"/>
    </location>
</feature>
<dbReference type="GO" id="GO:0016747">
    <property type="term" value="F:acyltransferase activity, transferring groups other than amino-acyl groups"/>
    <property type="evidence" value="ECO:0007669"/>
    <property type="project" value="InterPro"/>
</dbReference>
<dbReference type="SUPFAM" id="SSF55729">
    <property type="entry name" value="Acyl-CoA N-acyltransferases (Nat)"/>
    <property type="match status" value="1"/>
</dbReference>
<dbReference type="AlphaFoldDB" id="A0A1H3HQ11"/>
<gene>
    <name evidence="2" type="ORF">SAMN05421736_101577</name>
</gene>
<keyword evidence="2" id="KW-0808">Transferase</keyword>
<dbReference type="Gene3D" id="3.40.630.30">
    <property type="match status" value="1"/>
</dbReference>
<reference evidence="3" key="1">
    <citation type="submission" date="2016-10" db="EMBL/GenBank/DDBJ databases">
        <authorList>
            <person name="Varghese N."/>
            <person name="Submissions S."/>
        </authorList>
    </citation>
    <scope>NUCLEOTIDE SEQUENCE [LARGE SCALE GENOMIC DNA]</scope>
    <source>
        <strain evidence="3">SP</strain>
    </source>
</reference>
<dbReference type="PANTHER" id="PTHR43415:SF3">
    <property type="entry name" value="GNAT-FAMILY ACETYLTRANSFERASE"/>
    <property type="match status" value="1"/>
</dbReference>
<dbReference type="InterPro" id="IPR000182">
    <property type="entry name" value="GNAT_dom"/>
</dbReference>
<accession>A0A1H3HQ11</accession>
<dbReference type="PANTHER" id="PTHR43415">
    <property type="entry name" value="SPERMIDINE N(1)-ACETYLTRANSFERASE"/>
    <property type="match status" value="1"/>
</dbReference>
<dbReference type="Proteomes" id="UP000198935">
    <property type="component" value="Unassembled WGS sequence"/>
</dbReference>
<proteinExistence type="predicted"/>
<keyword evidence="3" id="KW-1185">Reference proteome</keyword>
<evidence type="ECO:0000313" key="3">
    <source>
        <dbReference type="Proteomes" id="UP000198935"/>
    </source>
</evidence>
<dbReference type="InterPro" id="IPR020036">
    <property type="entry name" value="PseH"/>
</dbReference>
<dbReference type="NCBIfam" id="TIGR03585">
    <property type="entry name" value="PseH"/>
    <property type="match status" value="1"/>
</dbReference>
<evidence type="ECO:0000313" key="2">
    <source>
        <dbReference type="EMBL" id="SDY17601.1"/>
    </source>
</evidence>
<dbReference type="EMBL" id="FNPI01000001">
    <property type="protein sequence ID" value="SDY17601.1"/>
    <property type="molecule type" value="Genomic_DNA"/>
</dbReference>
<evidence type="ECO:0000259" key="1">
    <source>
        <dbReference type="PROSITE" id="PS51186"/>
    </source>
</evidence>
<name>A0A1H3HQ11_9BACI</name>
<sequence length="194" mass="22804">MIRLLLLRKVRQTDREQLRHWRNAPEVSTYMFTDHYITAEEHQQWFASMLKNDSCSYWIIEYKGESVGTVSINDINNAHQRCTTSLYIVPTSCRGHGIGTVVKTVILDHCFDQLGMYKVYSEHVDFNKIIIALNKSLGFREDGRLRSHVVKNNARVDVVSMSILCHEWKEKRPFVERKLKKRGWKKNHWPAVSV</sequence>
<dbReference type="Pfam" id="PF13302">
    <property type="entry name" value="Acetyltransf_3"/>
    <property type="match status" value="1"/>
</dbReference>